<evidence type="ECO:0000313" key="1">
    <source>
        <dbReference type="EMBL" id="KAJ9651912.1"/>
    </source>
</evidence>
<dbReference type="EMBL" id="JAPDRQ010000229">
    <property type="protein sequence ID" value="KAJ9651912.1"/>
    <property type="molecule type" value="Genomic_DNA"/>
</dbReference>
<keyword evidence="2" id="KW-1185">Reference proteome</keyword>
<proteinExistence type="predicted"/>
<evidence type="ECO:0000313" key="2">
    <source>
        <dbReference type="Proteomes" id="UP001172386"/>
    </source>
</evidence>
<sequence length="96" mass="10722">MERTSVKAGRQQGLNTQISSASTASSSNEASRRQDDSIAAQQTQDRAITILTNHQLMMRYAIANDLSVPKVRVYFEKVAAGFDPTPIITKWYPFDE</sequence>
<organism evidence="1 2">
    <name type="scientific">Neophaeococcomyces mojaviensis</name>
    <dbReference type="NCBI Taxonomy" id="3383035"/>
    <lineage>
        <taxon>Eukaryota</taxon>
        <taxon>Fungi</taxon>
        <taxon>Dikarya</taxon>
        <taxon>Ascomycota</taxon>
        <taxon>Pezizomycotina</taxon>
        <taxon>Eurotiomycetes</taxon>
        <taxon>Chaetothyriomycetidae</taxon>
        <taxon>Chaetothyriales</taxon>
        <taxon>Chaetothyriales incertae sedis</taxon>
        <taxon>Neophaeococcomyces</taxon>
    </lineage>
</organism>
<dbReference type="Proteomes" id="UP001172386">
    <property type="component" value="Unassembled WGS sequence"/>
</dbReference>
<comment type="caution">
    <text evidence="1">The sequence shown here is derived from an EMBL/GenBank/DDBJ whole genome shotgun (WGS) entry which is preliminary data.</text>
</comment>
<reference evidence="1" key="1">
    <citation type="submission" date="2022-10" db="EMBL/GenBank/DDBJ databases">
        <title>Culturing micro-colonial fungi from biological soil crusts in the Mojave desert and describing Neophaeococcomyces mojavensis, and introducing the new genera and species Taxawa tesnikishii.</title>
        <authorList>
            <person name="Kurbessoian T."/>
            <person name="Stajich J.E."/>
        </authorList>
    </citation>
    <scope>NUCLEOTIDE SEQUENCE</scope>
    <source>
        <strain evidence="1">JES_112</strain>
    </source>
</reference>
<protein>
    <submittedName>
        <fullName evidence="1">Uncharacterized protein</fullName>
    </submittedName>
</protein>
<name>A0ACC2ZW69_9EURO</name>
<gene>
    <name evidence="1" type="ORF">H2198_008841</name>
</gene>
<accession>A0ACC2ZW69</accession>